<dbReference type="AlphaFoldDB" id="A0AAV5C083"/>
<evidence type="ECO:0000313" key="2">
    <source>
        <dbReference type="EMBL" id="GJM91612.1"/>
    </source>
</evidence>
<keyword evidence="3" id="KW-1185">Reference proteome</keyword>
<feature type="compositionally biased region" description="Low complexity" evidence="1">
    <location>
        <begin position="163"/>
        <end position="177"/>
    </location>
</feature>
<feature type="compositionally biased region" description="Basic residues" evidence="1">
    <location>
        <begin position="36"/>
        <end position="51"/>
    </location>
</feature>
<evidence type="ECO:0000256" key="1">
    <source>
        <dbReference type="SAM" id="MobiDB-lite"/>
    </source>
</evidence>
<reference evidence="2" key="1">
    <citation type="journal article" date="2018" name="DNA Res.">
        <title>Multiple hybrid de novo genome assembly of finger millet, an orphan allotetraploid crop.</title>
        <authorList>
            <person name="Hatakeyama M."/>
            <person name="Aluri S."/>
            <person name="Balachadran M.T."/>
            <person name="Sivarajan S.R."/>
            <person name="Patrignani A."/>
            <person name="Gruter S."/>
            <person name="Poveda L."/>
            <person name="Shimizu-Inatsugi R."/>
            <person name="Baeten J."/>
            <person name="Francoijs K.J."/>
            <person name="Nataraja K.N."/>
            <person name="Reddy Y.A.N."/>
            <person name="Phadnis S."/>
            <person name="Ravikumar R.L."/>
            <person name="Schlapbach R."/>
            <person name="Sreeman S.M."/>
            <person name="Shimizu K.K."/>
        </authorList>
    </citation>
    <scope>NUCLEOTIDE SEQUENCE</scope>
</reference>
<feature type="region of interest" description="Disordered" evidence="1">
    <location>
        <begin position="162"/>
        <end position="191"/>
    </location>
</feature>
<sequence>MNNSNTAEDGHHQQGQNLQLQHRRRKQSSPGLKVARPYRRRIKPPPTKVHHVHPAGFRRFVRSRTCSQPEPDIDIAAVASAVAPAPVILQQPAPGDRLASSSSCAGGAVNGGDQQRGANAVCPISLSPRSMQEAYLLWCSSNDIPLSPGTMAELTSTMHRSSDAAAMASTSSTAPADHITGAAAGRSDEQY</sequence>
<dbReference type="EMBL" id="BQKI01000003">
    <property type="protein sequence ID" value="GJM91612.1"/>
    <property type="molecule type" value="Genomic_DNA"/>
</dbReference>
<name>A0AAV5C083_ELECO</name>
<gene>
    <name evidence="2" type="primary">ga08005</name>
    <name evidence="2" type="ORF">PR202_ga08005</name>
</gene>
<comment type="caution">
    <text evidence="2">The sequence shown here is derived from an EMBL/GenBank/DDBJ whole genome shotgun (WGS) entry which is preliminary data.</text>
</comment>
<evidence type="ECO:0008006" key="4">
    <source>
        <dbReference type="Google" id="ProtNLM"/>
    </source>
</evidence>
<feature type="region of interest" description="Disordered" evidence="1">
    <location>
        <begin position="1"/>
        <end position="51"/>
    </location>
</feature>
<evidence type="ECO:0000313" key="3">
    <source>
        <dbReference type="Proteomes" id="UP001054889"/>
    </source>
</evidence>
<dbReference type="Proteomes" id="UP001054889">
    <property type="component" value="Unassembled WGS sequence"/>
</dbReference>
<organism evidence="2 3">
    <name type="scientific">Eleusine coracana subsp. coracana</name>
    <dbReference type="NCBI Taxonomy" id="191504"/>
    <lineage>
        <taxon>Eukaryota</taxon>
        <taxon>Viridiplantae</taxon>
        <taxon>Streptophyta</taxon>
        <taxon>Embryophyta</taxon>
        <taxon>Tracheophyta</taxon>
        <taxon>Spermatophyta</taxon>
        <taxon>Magnoliopsida</taxon>
        <taxon>Liliopsida</taxon>
        <taxon>Poales</taxon>
        <taxon>Poaceae</taxon>
        <taxon>PACMAD clade</taxon>
        <taxon>Chloridoideae</taxon>
        <taxon>Cynodonteae</taxon>
        <taxon>Eleusininae</taxon>
        <taxon>Eleusine</taxon>
    </lineage>
</organism>
<protein>
    <recommendedName>
        <fullName evidence="4">VQ domain-containing protein</fullName>
    </recommendedName>
</protein>
<proteinExistence type="predicted"/>
<accession>A0AAV5C083</accession>
<reference evidence="2" key="2">
    <citation type="submission" date="2021-12" db="EMBL/GenBank/DDBJ databases">
        <title>Resequencing data analysis of finger millet.</title>
        <authorList>
            <person name="Hatakeyama M."/>
            <person name="Aluri S."/>
            <person name="Balachadran M.T."/>
            <person name="Sivarajan S.R."/>
            <person name="Poveda L."/>
            <person name="Shimizu-Inatsugi R."/>
            <person name="Schlapbach R."/>
            <person name="Sreeman S.M."/>
            <person name="Shimizu K.K."/>
        </authorList>
    </citation>
    <scope>NUCLEOTIDE SEQUENCE</scope>
</reference>